<keyword evidence="3" id="KW-1185">Reference proteome</keyword>
<proteinExistence type="predicted"/>
<dbReference type="VEuPathDB" id="VectorBase:AMEC016173"/>
<feature type="region of interest" description="Disordered" evidence="1">
    <location>
        <begin position="41"/>
        <end position="61"/>
    </location>
</feature>
<organism evidence="2 3">
    <name type="scientific">Anopheles melas</name>
    <dbReference type="NCBI Taxonomy" id="34690"/>
    <lineage>
        <taxon>Eukaryota</taxon>
        <taxon>Metazoa</taxon>
        <taxon>Ecdysozoa</taxon>
        <taxon>Arthropoda</taxon>
        <taxon>Hexapoda</taxon>
        <taxon>Insecta</taxon>
        <taxon>Pterygota</taxon>
        <taxon>Neoptera</taxon>
        <taxon>Endopterygota</taxon>
        <taxon>Diptera</taxon>
        <taxon>Nematocera</taxon>
        <taxon>Culicoidea</taxon>
        <taxon>Culicidae</taxon>
        <taxon>Anophelinae</taxon>
        <taxon>Anopheles</taxon>
    </lineage>
</organism>
<dbReference type="Proteomes" id="UP000075902">
    <property type="component" value="Unassembled WGS sequence"/>
</dbReference>
<dbReference type="EnsemblMetazoa" id="AMEC016173-RA">
    <property type="protein sequence ID" value="AMEC016173-PA"/>
    <property type="gene ID" value="AMEC016173"/>
</dbReference>
<reference evidence="2" key="2">
    <citation type="submission" date="2020-05" db="UniProtKB">
        <authorList>
            <consortium name="EnsemblMetazoa"/>
        </authorList>
    </citation>
    <scope>IDENTIFICATION</scope>
    <source>
        <strain evidence="2">CM1001059</strain>
    </source>
</reference>
<protein>
    <submittedName>
        <fullName evidence="2">Uncharacterized protein</fullName>
    </submittedName>
</protein>
<reference evidence="3" key="1">
    <citation type="submission" date="2014-01" db="EMBL/GenBank/DDBJ databases">
        <title>The Genome Sequence of Anopheles melas CM1001059_A (V2).</title>
        <authorList>
            <consortium name="The Broad Institute Genomics Platform"/>
            <person name="Neafsey D.E."/>
            <person name="Besansky N."/>
            <person name="Howell P."/>
            <person name="Walton C."/>
            <person name="Young S.K."/>
            <person name="Zeng Q."/>
            <person name="Gargeya S."/>
            <person name="Fitzgerald M."/>
            <person name="Haas B."/>
            <person name="Abouelleil A."/>
            <person name="Allen A.W."/>
            <person name="Alvarado L."/>
            <person name="Arachchi H.M."/>
            <person name="Berlin A.M."/>
            <person name="Chapman S.B."/>
            <person name="Gainer-Dewar J."/>
            <person name="Goldberg J."/>
            <person name="Griggs A."/>
            <person name="Gujja S."/>
            <person name="Hansen M."/>
            <person name="Howarth C."/>
            <person name="Imamovic A."/>
            <person name="Ireland A."/>
            <person name="Larimer J."/>
            <person name="McCowan C."/>
            <person name="Murphy C."/>
            <person name="Pearson M."/>
            <person name="Poon T.W."/>
            <person name="Priest M."/>
            <person name="Roberts A."/>
            <person name="Saif S."/>
            <person name="Shea T."/>
            <person name="Sisk P."/>
            <person name="Sykes S."/>
            <person name="Wortman J."/>
            <person name="Nusbaum C."/>
            <person name="Birren B."/>
        </authorList>
    </citation>
    <scope>NUCLEOTIDE SEQUENCE [LARGE SCALE GENOMIC DNA]</scope>
    <source>
        <strain evidence="3">CM1001059</strain>
    </source>
</reference>
<name>A0A182U931_9DIPT</name>
<dbReference type="AlphaFoldDB" id="A0A182U931"/>
<evidence type="ECO:0000256" key="1">
    <source>
        <dbReference type="SAM" id="MobiDB-lite"/>
    </source>
</evidence>
<accession>A0A182U931</accession>
<feature type="region of interest" description="Disordered" evidence="1">
    <location>
        <begin position="1"/>
        <end position="24"/>
    </location>
</feature>
<evidence type="ECO:0000313" key="2">
    <source>
        <dbReference type="EnsemblMetazoa" id="AMEC016173-PA"/>
    </source>
</evidence>
<sequence>MPSIGSPATSSVTPYRSYTAKSHQYTTPNTIRCKHVRDEGKTEGGTHFAGHKQCHPDVGRNGVRRQVDDTHCDQDQPGGADRYELEGAAAEYIDREHGAHTDHHPYRHQDDNRQPYIGGGGGSTAIQHLIDDVRFDRVDGVVERQHGRNLAERHQCQSTGFTIPPISAPEMTQKFIAAIMTPRSSLITISPPCTSTTVIQI</sequence>
<evidence type="ECO:0000313" key="3">
    <source>
        <dbReference type="Proteomes" id="UP000075902"/>
    </source>
</evidence>